<dbReference type="Proteomes" id="UP000026961">
    <property type="component" value="Chromosome 7"/>
</dbReference>
<name>A0A0E0AG69_9ORYZ</name>
<proteinExistence type="predicted"/>
<protein>
    <submittedName>
        <fullName evidence="1">Uncharacterized protein</fullName>
    </submittedName>
</protein>
<reference evidence="1" key="2">
    <citation type="submission" date="2018-05" db="EMBL/GenBank/DDBJ databases">
        <title>OgluRS3 (Oryza glumaepatula Reference Sequence Version 3).</title>
        <authorList>
            <person name="Zhang J."/>
            <person name="Kudrna D."/>
            <person name="Lee S."/>
            <person name="Talag J."/>
            <person name="Welchert J."/>
            <person name="Wing R.A."/>
        </authorList>
    </citation>
    <scope>NUCLEOTIDE SEQUENCE [LARGE SCALE GENOMIC DNA]</scope>
</reference>
<dbReference type="AlphaFoldDB" id="A0A0E0AG69"/>
<keyword evidence="2" id="KW-1185">Reference proteome</keyword>
<accession>A0A0E0AG69</accession>
<dbReference type="Gramene" id="OGLUM07G03720.1">
    <property type="protein sequence ID" value="OGLUM07G03720.1"/>
    <property type="gene ID" value="OGLUM07G03720"/>
</dbReference>
<dbReference type="EnsemblPlants" id="OGLUM07G03720.1">
    <property type="protein sequence ID" value="OGLUM07G03720.1"/>
    <property type="gene ID" value="OGLUM07G03720"/>
</dbReference>
<reference evidence="1" key="1">
    <citation type="submission" date="2015-04" db="UniProtKB">
        <authorList>
            <consortium name="EnsemblPlants"/>
        </authorList>
    </citation>
    <scope>IDENTIFICATION</scope>
</reference>
<evidence type="ECO:0000313" key="1">
    <source>
        <dbReference type="EnsemblPlants" id="OGLUM07G03720.1"/>
    </source>
</evidence>
<organism evidence="1">
    <name type="scientific">Oryza glumipatula</name>
    <dbReference type="NCBI Taxonomy" id="40148"/>
    <lineage>
        <taxon>Eukaryota</taxon>
        <taxon>Viridiplantae</taxon>
        <taxon>Streptophyta</taxon>
        <taxon>Embryophyta</taxon>
        <taxon>Tracheophyta</taxon>
        <taxon>Spermatophyta</taxon>
        <taxon>Magnoliopsida</taxon>
        <taxon>Liliopsida</taxon>
        <taxon>Poales</taxon>
        <taxon>Poaceae</taxon>
        <taxon>BOP clade</taxon>
        <taxon>Oryzoideae</taxon>
        <taxon>Oryzeae</taxon>
        <taxon>Oryzinae</taxon>
        <taxon>Oryza</taxon>
    </lineage>
</organism>
<dbReference type="HOGENOM" id="CLU_2149802_0_0_1"/>
<evidence type="ECO:0000313" key="2">
    <source>
        <dbReference type="Proteomes" id="UP000026961"/>
    </source>
</evidence>
<sequence length="121" mass="12856">MEYHLQIYWSSSKSLGICDGDSGDSSLLRESPLQSSCTCAANCRFHSTSSTDGLCTASLARHLRQISITVFTDSSEHPLLTAGSTKLLLFAVPSAVSADCSCSKNTELSEVDSVMVVSEVS</sequence>